<feature type="non-terminal residue" evidence="2">
    <location>
        <position position="1"/>
    </location>
</feature>
<sequence length="196" mass="20980">EGVKIEFLAAPIRIERGNGAVELTCIRMELGAVDESGRRRSVPIEGNEFSLPFDTVIAAIGQVPEAPEKFGLPLERGNTIQVDDDTLATTREGVFAGGDTVTGPATVIEAIAAGRQAAVSIDKYLGGSGIIDEALAPPEEIETLSELEEGEKHRISIPTLTLSERLCSFAEVELGLGEEMAIEEAKRCLRCDLEED</sequence>
<dbReference type="InterPro" id="IPR036188">
    <property type="entry name" value="FAD/NAD-bd_sf"/>
</dbReference>
<name>X1PG30_9ZZZZ</name>
<dbReference type="GO" id="GO:0016491">
    <property type="term" value="F:oxidoreductase activity"/>
    <property type="evidence" value="ECO:0007669"/>
    <property type="project" value="InterPro"/>
</dbReference>
<evidence type="ECO:0000313" key="2">
    <source>
        <dbReference type="EMBL" id="GAI41446.1"/>
    </source>
</evidence>
<organism evidence="2">
    <name type="scientific">marine sediment metagenome</name>
    <dbReference type="NCBI Taxonomy" id="412755"/>
    <lineage>
        <taxon>unclassified sequences</taxon>
        <taxon>metagenomes</taxon>
        <taxon>ecological metagenomes</taxon>
    </lineage>
</organism>
<evidence type="ECO:0000259" key="1">
    <source>
        <dbReference type="Pfam" id="PF07992"/>
    </source>
</evidence>
<feature type="domain" description="FAD/NAD(P)-binding" evidence="1">
    <location>
        <begin position="43"/>
        <end position="114"/>
    </location>
</feature>
<dbReference type="PANTHER" id="PTHR42783:SF3">
    <property type="entry name" value="GLUTAMATE SYNTHASE [NADPH] SMALL CHAIN-RELATED"/>
    <property type="match status" value="1"/>
</dbReference>
<comment type="caution">
    <text evidence="2">The sequence shown here is derived from an EMBL/GenBank/DDBJ whole genome shotgun (WGS) entry which is preliminary data.</text>
</comment>
<accession>X1PG30</accession>
<reference evidence="2" key="1">
    <citation type="journal article" date="2014" name="Front. Microbiol.">
        <title>High frequency of phylogenetically diverse reductive dehalogenase-homologous genes in deep subseafloor sedimentary metagenomes.</title>
        <authorList>
            <person name="Kawai M."/>
            <person name="Futagami T."/>
            <person name="Toyoda A."/>
            <person name="Takaki Y."/>
            <person name="Nishi S."/>
            <person name="Hori S."/>
            <person name="Arai W."/>
            <person name="Tsubouchi T."/>
            <person name="Morono Y."/>
            <person name="Uchiyama I."/>
            <person name="Ito T."/>
            <person name="Fujiyama A."/>
            <person name="Inagaki F."/>
            <person name="Takami H."/>
        </authorList>
    </citation>
    <scope>NUCLEOTIDE SEQUENCE</scope>
    <source>
        <strain evidence="2">Expedition CK06-06</strain>
    </source>
</reference>
<protein>
    <recommendedName>
        <fullName evidence="1">FAD/NAD(P)-binding domain-containing protein</fullName>
    </recommendedName>
</protein>
<dbReference type="AlphaFoldDB" id="X1PG30"/>
<gene>
    <name evidence="2" type="ORF">S06H3_48360</name>
</gene>
<dbReference type="Gene3D" id="3.50.50.60">
    <property type="entry name" value="FAD/NAD(P)-binding domain"/>
    <property type="match status" value="1"/>
</dbReference>
<proteinExistence type="predicted"/>
<dbReference type="SUPFAM" id="SSF46548">
    <property type="entry name" value="alpha-helical ferredoxin"/>
    <property type="match status" value="1"/>
</dbReference>
<dbReference type="Pfam" id="PF07992">
    <property type="entry name" value="Pyr_redox_2"/>
    <property type="match status" value="1"/>
</dbReference>
<dbReference type="EMBL" id="BARV01030446">
    <property type="protein sequence ID" value="GAI41446.1"/>
    <property type="molecule type" value="Genomic_DNA"/>
</dbReference>
<dbReference type="SUPFAM" id="SSF51905">
    <property type="entry name" value="FAD/NAD(P)-binding domain"/>
    <property type="match status" value="1"/>
</dbReference>
<dbReference type="PANTHER" id="PTHR42783">
    <property type="entry name" value="GLUTAMATE SYNTHASE [NADPH] SMALL CHAIN"/>
    <property type="match status" value="1"/>
</dbReference>
<dbReference type="InterPro" id="IPR023753">
    <property type="entry name" value="FAD/NAD-binding_dom"/>
</dbReference>